<evidence type="ECO:0000259" key="2">
    <source>
        <dbReference type="Pfam" id="PF00144"/>
    </source>
</evidence>
<dbReference type="OrthoDB" id="9809635at2"/>
<keyword evidence="4" id="KW-1185">Reference proteome</keyword>
<evidence type="ECO:0000256" key="1">
    <source>
        <dbReference type="SAM" id="MobiDB-lite"/>
    </source>
</evidence>
<feature type="region of interest" description="Disordered" evidence="1">
    <location>
        <begin position="367"/>
        <end position="395"/>
    </location>
</feature>
<sequence>MPFPPSPVATLAPPLSELQVMLERFSEEMLREGATAVLIEVKVGREEWSHAAGVRSRKGGVRVELSDPVQVGGVTQTMVAVSVLKLVDEGRLALEDSVTRYLPELVELLRPPGPISVRQLLGHTSAMPDFHARLLESAPPRQLLANPINPEQRLALAGTVPWQRREPPGFSYSRSDYVALGLLVERVRGAPLAEVLRADIVEPLGLRSTTMMGDSPAPANLVHGYTLVDGELVDVASSALQKGSASGGILSSVGDINTFYDALLRGELLSPASLSEMKGRVNADYGLGLEQWYDACTNGFYYGHSGDVPGYGTIAISSADGNRQIAMSVTYPPSPLFTGSPSTALAMTGIAQTALNASCRLQFQWTPARDRGRPPDHTPSSGALTFLGQSQIRRH</sequence>
<dbReference type="InterPro" id="IPR012338">
    <property type="entry name" value="Beta-lactam/transpept-like"/>
</dbReference>
<dbReference type="EMBL" id="RBED01000089">
    <property type="protein sequence ID" value="RNL56010.1"/>
    <property type="molecule type" value="Genomic_DNA"/>
</dbReference>
<evidence type="ECO:0000313" key="3">
    <source>
        <dbReference type="EMBL" id="RNL56010.1"/>
    </source>
</evidence>
<dbReference type="Proteomes" id="UP000273807">
    <property type="component" value="Unassembled WGS sequence"/>
</dbReference>
<dbReference type="SUPFAM" id="SSF56601">
    <property type="entry name" value="beta-lactamase/transpeptidase-like"/>
    <property type="match status" value="1"/>
</dbReference>
<proteinExistence type="predicted"/>
<dbReference type="PANTHER" id="PTHR46825">
    <property type="entry name" value="D-ALANYL-D-ALANINE-CARBOXYPEPTIDASE/ENDOPEPTIDASE AMPH"/>
    <property type="match status" value="1"/>
</dbReference>
<dbReference type="PANTHER" id="PTHR46825:SF7">
    <property type="entry name" value="D-ALANYL-D-ALANINE CARBOXYPEPTIDASE"/>
    <property type="match status" value="1"/>
</dbReference>
<evidence type="ECO:0000313" key="4">
    <source>
        <dbReference type="Proteomes" id="UP000273807"/>
    </source>
</evidence>
<dbReference type="Gene3D" id="3.40.710.10">
    <property type="entry name" value="DD-peptidase/beta-lactamase superfamily"/>
    <property type="match status" value="1"/>
</dbReference>
<feature type="domain" description="Beta-lactamase-related" evidence="2">
    <location>
        <begin position="36"/>
        <end position="333"/>
    </location>
</feature>
<comment type="caution">
    <text evidence="3">The sequence shown here is derived from an EMBL/GenBank/DDBJ whole genome shotgun (WGS) entry which is preliminary data.</text>
</comment>
<organism evidence="3 4">
    <name type="scientific">Arthrobacter oryzae</name>
    <dbReference type="NCBI Taxonomy" id="409290"/>
    <lineage>
        <taxon>Bacteria</taxon>
        <taxon>Bacillati</taxon>
        <taxon>Actinomycetota</taxon>
        <taxon>Actinomycetes</taxon>
        <taxon>Micrococcales</taxon>
        <taxon>Micrococcaceae</taxon>
        <taxon>Arthrobacter</taxon>
    </lineage>
</organism>
<dbReference type="Pfam" id="PF00144">
    <property type="entry name" value="Beta-lactamase"/>
    <property type="match status" value="1"/>
</dbReference>
<dbReference type="InterPro" id="IPR001466">
    <property type="entry name" value="Beta-lactam-related"/>
</dbReference>
<dbReference type="AlphaFoldDB" id="A0A3N0C1U4"/>
<dbReference type="InterPro" id="IPR050491">
    <property type="entry name" value="AmpC-like"/>
</dbReference>
<accession>A0A3N0C1U4</accession>
<name>A0A3N0C1U4_9MICC</name>
<reference evidence="3 4" key="1">
    <citation type="submission" date="2018-10" db="EMBL/GenBank/DDBJ databases">
        <title>Genome sequencing of Arthrobacter oryzae TNB02.</title>
        <authorList>
            <person name="Cho Y.-J."/>
            <person name="Cho A."/>
            <person name="Kim O.-S."/>
        </authorList>
    </citation>
    <scope>NUCLEOTIDE SEQUENCE [LARGE SCALE GENOMIC DNA]</scope>
    <source>
        <strain evidence="3 4">TNB02</strain>
    </source>
</reference>
<protein>
    <submittedName>
        <fullName evidence="3">Class A beta-lactamase-related serine hydrolase</fullName>
    </submittedName>
</protein>
<dbReference type="GO" id="GO:0016787">
    <property type="term" value="F:hydrolase activity"/>
    <property type="evidence" value="ECO:0007669"/>
    <property type="project" value="UniProtKB-KW"/>
</dbReference>
<feature type="compositionally biased region" description="Polar residues" evidence="1">
    <location>
        <begin position="378"/>
        <end position="395"/>
    </location>
</feature>
<gene>
    <name evidence="3" type="ORF">D7003_09010</name>
</gene>
<keyword evidence="3" id="KW-0378">Hydrolase</keyword>